<reference evidence="6" key="1">
    <citation type="submission" date="2018-10" db="EMBL/GenBank/DDBJ databases">
        <authorList>
            <person name="Peiro R."/>
            <person name="Begona"/>
            <person name="Cbmso G."/>
            <person name="Lopez M."/>
            <person name="Gonzalez S."/>
            <person name="Sacristan E."/>
            <person name="Castillo E."/>
        </authorList>
    </citation>
    <scope>NUCLEOTIDE SEQUENCE [LARGE SCALE GENOMIC DNA]</scope>
</reference>
<dbReference type="Gene3D" id="3.20.20.150">
    <property type="entry name" value="Divalent-metal-dependent TIM barrel enzymes"/>
    <property type="match status" value="1"/>
</dbReference>
<name>A0A447CNQ6_9BRAD</name>
<dbReference type="GO" id="GO:0008903">
    <property type="term" value="F:hydroxypyruvate isomerase activity"/>
    <property type="evidence" value="ECO:0007669"/>
    <property type="project" value="TreeGrafter"/>
</dbReference>
<dbReference type="FunFam" id="3.20.20.150:FF:000007">
    <property type="entry name" value="Hydroxypyruvate isomerase"/>
    <property type="match status" value="1"/>
</dbReference>
<comment type="caution">
    <text evidence="5">The sequence shown here is derived from an EMBL/GenBank/DDBJ whole genome shotgun (WGS) entry which is preliminary data.</text>
</comment>
<dbReference type="InterPro" id="IPR026040">
    <property type="entry name" value="HyI-like"/>
</dbReference>
<dbReference type="AlphaFoldDB" id="A0A447CNQ6"/>
<dbReference type="Pfam" id="PF01261">
    <property type="entry name" value="AP_endonuc_2"/>
    <property type="match status" value="1"/>
</dbReference>
<proteinExistence type="inferred from homology"/>
<gene>
    <name evidence="5" type="primary">ygbM_2</name>
    <name evidence="5" type="ORF">RHODGE_RHODGE_01411</name>
</gene>
<feature type="active site" description="Proton donor/acceptor" evidence="3">
    <location>
        <position position="141"/>
    </location>
</feature>
<dbReference type="InterPro" id="IPR050417">
    <property type="entry name" value="Sugar_Epim/Isomerase"/>
</dbReference>
<evidence type="ECO:0000256" key="3">
    <source>
        <dbReference type="PIRSR" id="PIRSR006241-50"/>
    </source>
</evidence>
<dbReference type="InterPro" id="IPR036237">
    <property type="entry name" value="Xyl_isomerase-like_sf"/>
</dbReference>
<keyword evidence="1 2" id="KW-0413">Isomerase</keyword>
<dbReference type="GO" id="GO:0046487">
    <property type="term" value="P:glyoxylate metabolic process"/>
    <property type="evidence" value="ECO:0007669"/>
    <property type="project" value="TreeGrafter"/>
</dbReference>
<dbReference type="Proteomes" id="UP000289200">
    <property type="component" value="Unassembled WGS sequence"/>
</dbReference>
<accession>A0A447CNQ6</accession>
<organism evidence="5 6">
    <name type="scientific">Rhodoplanes serenus</name>
    <dbReference type="NCBI Taxonomy" id="200615"/>
    <lineage>
        <taxon>Bacteria</taxon>
        <taxon>Pseudomonadati</taxon>
        <taxon>Pseudomonadota</taxon>
        <taxon>Alphaproteobacteria</taxon>
        <taxon>Hyphomicrobiales</taxon>
        <taxon>Nitrobacteraceae</taxon>
        <taxon>Rhodoplanes</taxon>
    </lineage>
</organism>
<dbReference type="EMBL" id="UWOC01000111">
    <property type="protein sequence ID" value="VCU06764.1"/>
    <property type="molecule type" value="Genomic_DNA"/>
</dbReference>
<keyword evidence="6" id="KW-1185">Reference proteome</keyword>
<comment type="similarity">
    <text evidence="2">Belongs to the hyi family.</text>
</comment>
<dbReference type="PANTHER" id="PTHR43489">
    <property type="entry name" value="ISOMERASE"/>
    <property type="match status" value="1"/>
</dbReference>
<sequence>MMPRFAANLGYLFTDRPFLARFAAAAAAGFPAVELQYPYDQDPAAMRAEIVRHRLTMLGVNTPPPPDAPSGLAGVPGREAEFATLLDRALALANAIGARAIHCLAGTVPEARRAEAEDVFVANLRHAADRAAAHGLTVLIEPLNSRDRPGYLLVRAEQAAAIIGRVERANVRMQFDVYHAQIMGGDLIRRLERHHDLIGHVQIAAVPSRAEPDDGEVNYRAILAALDRLGYAGHVGCEYVPRGRTEDGLAWGAAWGLGSGAAARGAQPIL</sequence>
<dbReference type="SUPFAM" id="SSF51658">
    <property type="entry name" value="Xylose isomerase-like"/>
    <property type="match status" value="1"/>
</dbReference>
<evidence type="ECO:0000256" key="2">
    <source>
        <dbReference type="PIRNR" id="PIRNR006241"/>
    </source>
</evidence>
<dbReference type="InterPro" id="IPR013022">
    <property type="entry name" value="Xyl_isomerase-like_TIM-brl"/>
</dbReference>
<evidence type="ECO:0000259" key="4">
    <source>
        <dbReference type="Pfam" id="PF01261"/>
    </source>
</evidence>
<dbReference type="RefSeq" id="WP_244601507.1">
    <property type="nucleotide sequence ID" value="NZ_UWOC01000111.1"/>
</dbReference>
<protein>
    <submittedName>
        <fullName evidence="5">Hydroxypyruvate isomerase YgbM</fullName>
    </submittedName>
</protein>
<evidence type="ECO:0000313" key="5">
    <source>
        <dbReference type="EMBL" id="VCU06764.1"/>
    </source>
</evidence>
<evidence type="ECO:0000313" key="6">
    <source>
        <dbReference type="Proteomes" id="UP000289200"/>
    </source>
</evidence>
<dbReference type="PANTHER" id="PTHR43489:SF6">
    <property type="entry name" value="HYDROXYPYRUVATE ISOMERASE-RELATED"/>
    <property type="match status" value="1"/>
</dbReference>
<feature type="domain" description="Xylose isomerase-like TIM barrel" evidence="4">
    <location>
        <begin position="22"/>
        <end position="251"/>
    </location>
</feature>
<feature type="active site" description="Proton donor/acceptor" evidence="3">
    <location>
        <position position="238"/>
    </location>
</feature>
<dbReference type="PIRSF" id="PIRSF006241">
    <property type="entry name" value="HyI"/>
    <property type="match status" value="1"/>
</dbReference>
<evidence type="ECO:0000256" key="1">
    <source>
        <dbReference type="ARBA" id="ARBA00023235"/>
    </source>
</evidence>